<dbReference type="HOGENOM" id="CLU_048427_0_0_11"/>
<reference evidence="3" key="1">
    <citation type="submission" date="2019-08" db="EMBL/GenBank/DDBJ databases">
        <title>Complete genome sequence of a mangrove-derived Streptomyces xiamenensis.</title>
        <authorList>
            <person name="Xu J."/>
        </authorList>
    </citation>
    <scope>NUCLEOTIDE SEQUENCE</scope>
    <source>
        <strain evidence="3">318</strain>
    </source>
</reference>
<accession>A0A0F7FS02</accession>
<dbReference type="EMBL" id="CP009922">
    <property type="protein sequence ID" value="AKG42905.1"/>
    <property type="molecule type" value="Genomic_DNA"/>
</dbReference>
<dbReference type="PATRIC" id="fig|408015.6.peg.1556"/>
<protein>
    <submittedName>
        <fullName evidence="3">Membrane protein</fullName>
    </submittedName>
</protein>
<evidence type="ECO:0000313" key="3">
    <source>
        <dbReference type="EMBL" id="AKG42905.1"/>
    </source>
</evidence>
<evidence type="ECO:0000313" key="4">
    <source>
        <dbReference type="Proteomes" id="UP000034034"/>
    </source>
</evidence>
<name>A0A0F7FS02_9ACTN</name>
<keyword evidence="2" id="KW-1133">Transmembrane helix</keyword>
<proteinExistence type="predicted"/>
<keyword evidence="4" id="KW-1185">Reference proteome</keyword>
<dbReference type="KEGG" id="sxi:SXIM_15210"/>
<keyword evidence="2" id="KW-0812">Transmembrane</keyword>
<feature type="region of interest" description="Disordered" evidence="1">
    <location>
        <begin position="310"/>
        <end position="337"/>
    </location>
</feature>
<keyword evidence="2" id="KW-0472">Membrane</keyword>
<dbReference type="AlphaFoldDB" id="A0A0F7FS02"/>
<dbReference type="STRING" id="408015.SXIM_15210"/>
<organism evidence="3 4">
    <name type="scientific">Streptomyces xiamenensis</name>
    <dbReference type="NCBI Taxonomy" id="408015"/>
    <lineage>
        <taxon>Bacteria</taxon>
        <taxon>Bacillati</taxon>
        <taxon>Actinomycetota</taxon>
        <taxon>Actinomycetes</taxon>
        <taxon>Kitasatosporales</taxon>
        <taxon>Streptomycetaceae</taxon>
        <taxon>Streptomyces</taxon>
    </lineage>
</organism>
<feature type="transmembrane region" description="Helical" evidence="2">
    <location>
        <begin position="62"/>
        <end position="80"/>
    </location>
</feature>
<evidence type="ECO:0000256" key="1">
    <source>
        <dbReference type="SAM" id="MobiDB-lite"/>
    </source>
</evidence>
<sequence length="361" mass="38000">MAGSSDPGGVPGSGDEEYASTVFDESFVNAARLQEYSARERLQDHSTAVRDRAPHRTVPRQGLALGVIILLAFAAAVYLGNNNPYGQDGGHAVQPPLTTLVPLAPAGVVPGAAEPAELFEASPAQGFGSGAAGVLLPDARATAHFSRDQVFTALTLAKEYIVASALTQDVLTGVSAVPVRELLDPQQRRQLDRAVSGGIAAAPLTAWLVSFDPLEVELADPQVRIEGTFAFTEIADDMLQVTARHVAVYAVREAGATPREPGEEPGETTLFTVRREVVMLFAEEGLQERTVILRQTDLLAGPMDCGVDPDGPLRPLLAGERAGDSRPAGTDPYTTDADHIPLCGALDAKALPNPESAARDL</sequence>
<evidence type="ECO:0000256" key="2">
    <source>
        <dbReference type="SAM" id="Phobius"/>
    </source>
</evidence>
<dbReference type="RefSeq" id="WP_046723352.1">
    <property type="nucleotide sequence ID" value="NZ_CP009922.3"/>
</dbReference>
<gene>
    <name evidence="3" type="ORF">SXIM_15210</name>
</gene>
<dbReference type="Proteomes" id="UP000034034">
    <property type="component" value="Chromosome"/>
</dbReference>